<evidence type="ECO:0008006" key="4">
    <source>
        <dbReference type="Google" id="ProtNLM"/>
    </source>
</evidence>
<comment type="caution">
    <text evidence="2">The sequence shown here is derived from an EMBL/GenBank/DDBJ whole genome shotgun (WGS) entry which is preliminary data.</text>
</comment>
<accession>A0A835W825</accession>
<proteinExistence type="predicted"/>
<dbReference type="AlphaFoldDB" id="A0A835W825"/>
<feature type="chain" id="PRO_5033061507" description="Bifunctional inhibitor/plant lipid transfer protein/seed storage helical domain-containing protein" evidence="1">
    <location>
        <begin position="35"/>
        <end position="111"/>
    </location>
</feature>
<reference evidence="2" key="1">
    <citation type="journal article" date="2020" name="bioRxiv">
        <title>Comparative genomics of Chlamydomonas.</title>
        <authorList>
            <person name="Craig R.J."/>
            <person name="Hasan A.R."/>
            <person name="Ness R.W."/>
            <person name="Keightley P.D."/>
        </authorList>
    </citation>
    <scope>NUCLEOTIDE SEQUENCE</scope>
    <source>
        <strain evidence="2">SAG 7.73</strain>
    </source>
</reference>
<sequence length="111" mass="11719">MPPARRTSAGGPAAAAMLLLGLVLCASLLGPALAAKDPKCEAARPKLMSNPELKAFRDCAGQKPITASCCRKLLPFAQYYDCLSDPDYKKEADAFLKGVSSVDEVQSECLA</sequence>
<dbReference type="EMBL" id="JAEHOC010000006">
    <property type="protein sequence ID" value="KAG2440923.1"/>
    <property type="molecule type" value="Genomic_DNA"/>
</dbReference>
<evidence type="ECO:0000256" key="1">
    <source>
        <dbReference type="SAM" id="SignalP"/>
    </source>
</evidence>
<name>A0A835W825_CHLIN</name>
<dbReference type="OrthoDB" id="530862at2759"/>
<keyword evidence="3" id="KW-1185">Reference proteome</keyword>
<organism evidence="2 3">
    <name type="scientific">Chlamydomonas incerta</name>
    <dbReference type="NCBI Taxonomy" id="51695"/>
    <lineage>
        <taxon>Eukaryota</taxon>
        <taxon>Viridiplantae</taxon>
        <taxon>Chlorophyta</taxon>
        <taxon>core chlorophytes</taxon>
        <taxon>Chlorophyceae</taxon>
        <taxon>CS clade</taxon>
        <taxon>Chlamydomonadales</taxon>
        <taxon>Chlamydomonadaceae</taxon>
        <taxon>Chlamydomonas</taxon>
    </lineage>
</organism>
<evidence type="ECO:0000313" key="3">
    <source>
        <dbReference type="Proteomes" id="UP000650467"/>
    </source>
</evidence>
<dbReference type="Proteomes" id="UP000650467">
    <property type="component" value="Unassembled WGS sequence"/>
</dbReference>
<keyword evidence="1" id="KW-0732">Signal</keyword>
<protein>
    <recommendedName>
        <fullName evidence="4">Bifunctional inhibitor/plant lipid transfer protein/seed storage helical domain-containing protein</fullName>
    </recommendedName>
</protein>
<evidence type="ECO:0000313" key="2">
    <source>
        <dbReference type="EMBL" id="KAG2440923.1"/>
    </source>
</evidence>
<feature type="signal peptide" evidence="1">
    <location>
        <begin position="1"/>
        <end position="34"/>
    </location>
</feature>
<gene>
    <name evidence="2" type="ORF">HXX76_003776</name>
</gene>